<feature type="region of interest" description="Disordered" evidence="1">
    <location>
        <begin position="186"/>
        <end position="230"/>
    </location>
</feature>
<evidence type="ECO:0000256" key="1">
    <source>
        <dbReference type="SAM" id="MobiDB-lite"/>
    </source>
</evidence>
<feature type="chain" id="PRO_5042125817" description="DUF7029 domain-containing protein" evidence="2">
    <location>
        <begin position="21"/>
        <end position="638"/>
    </location>
</feature>
<evidence type="ECO:0000256" key="2">
    <source>
        <dbReference type="SAM" id="SignalP"/>
    </source>
</evidence>
<dbReference type="Pfam" id="PF22974">
    <property type="entry name" value="DUF7029"/>
    <property type="match status" value="1"/>
</dbReference>
<evidence type="ECO:0000313" key="5">
    <source>
        <dbReference type="Proteomes" id="UP001276659"/>
    </source>
</evidence>
<accession>A0AAD9Z250</accession>
<proteinExistence type="predicted"/>
<reference evidence="4" key="1">
    <citation type="submission" date="2022-11" db="EMBL/GenBank/DDBJ databases">
        <title>Chromosomal genome sequence assembly and mating type (MAT) locus characterization of the leprose asexual lichenized fungus Lepraria neglecta (Nyl.) Erichsen.</title>
        <authorList>
            <person name="Allen J.L."/>
            <person name="Pfeffer B."/>
        </authorList>
    </citation>
    <scope>NUCLEOTIDE SEQUENCE</scope>
    <source>
        <strain evidence="4">Allen 5258</strain>
    </source>
</reference>
<dbReference type="InterPro" id="IPR054293">
    <property type="entry name" value="DUF7029"/>
</dbReference>
<dbReference type="Proteomes" id="UP001276659">
    <property type="component" value="Unassembled WGS sequence"/>
</dbReference>
<keyword evidence="2" id="KW-0732">Signal</keyword>
<dbReference type="AlphaFoldDB" id="A0AAD9Z250"/>
<name>A0AAD9Z250_9LECA</name>
<evidence type="ECO:0000313" key="4">
    <source>
        <dbReference type="EMBL" id="KAK3170134.1"/>
    </source>
</evidence>
<feature type="compositionally biased region" description="Low complexity" evidence="1">
    <location>
        <begin position="208"/>
        <end position="230"/>
    </location>
</feature>
<comment type="caution">
    <text evidence="4">The sequence shown here is derived from an EMBL/GenBank/DDBJ whole genome shotgun (WGS) entry which is preliminary data.</text>
</comment>
<feature type="signal peptide" evidence="2">
    <location>
        <begin position="1"/>
        <end position="20"/>
    </location>
</feature>
<gene>
    <name evidence="4" type="ORF">OEA41_009520</name>
</gene>
<feature type="domain" description="DUF7029" evidence="3">
    <location>
        <begin position="84"/>
        <end position="181"/>
    </location>
</feature>
<protein>
    <recommendedName>
        <fullName evidence="3">DUF7029 domain-containing protein</fullName>
    </recommendedName>
</protein>
<evidence type="ECO:0000259" key="3">
    <source>
        <dbReference type="Pfam" id="PF22974"/>
    </source>
</evidence>
<sequence length="638" mass="68587">MIRILIRTLLLLSFIFANEGLSFDNGAISDWSLQGVPERRLRAAKRHHELAARDLKGCLSHEHHLHYVDDDTIESQFAAKVGMKLKTPALLLEDIEHHMEQIDCFPSKIYLYFSSEEALQHARQEFKNVRNFLVITSHEGCNEDGERDPHLVSEAAVHLHDRLIILTVSAVPWKSAFETMTLDFGESDDDFTPRRHGDLRPRQAAAPSQSAVTSGAAASSSLPYPAAPTTTPTGVNVTATFSPSITDTPILPPDTSLSVSGPAIPAGFKITCKNCTIYGSIDLVAGSFAMSNINADSNPTGGGIINDTLSALNDTERVIDYLEHGYIEFRSNNFGAHIELESSIGDSDTLKTYTAPLPVIPITPFQIPGLASIGPQLNPQLSVAFKLSAELDFFYGFEATVSFASTLCSPWTNSLPKIPADSYIYLDVHNLTNSTQQGFDNTNVTALPFQAEIPDVSLTVQGGFVPELLLGVSFVGGKGSAGAGVFLNTPVITTTFSTVSHVDNKCENVTNSATANKFLNGIFDTLTHIDSSVEVALGVVAEAEVDIGDYSFKENDPITIVSKSFPLPTECISFDSNAKTYGPPTGTSGSSGSSGSSKPTKSSAANLLKPLPHQNNGWGRLLVFTGLLLVVSACLMLF</sequence>
<feature type="compositionally biased region" description="Low complexity" evidence="1">
    <location>
        <begin position="582"/>
        <end position="603"/>
    </location>
</feature>
<organism evidence="4 5">
    <name type="scientific">Lepraria neglecta</name>
    <dbReference type="NCBI Taxonomy" id="209136"/>
    <lineage>
        <taxon>Eukaryota</taxon>
        <taxon>Fungi</taxon>
        <taxon>Dikarya</taxon>
        <taxon>Ascomycota</taxon>
        <taxon>Pezizomycotina</taxon>
        <taxon>Lecanoromycetes</taxon>
        <taxon>OSLEUM clade</taxon>
        <taxon>Lecanoromycetidae</taxon>
        <taxon>Lecanorales</taxon>
        <taxon>Lecanorineae</taxon>
        <taxon>Stereocaulaceae</taxon>
        <taxon>Lepraria</taxon>
    </lineage>
</organism>
<keyword evidence="5" id="KW-1185">Reference proteome</keyword>
<dbReference type="EMBL" id="JASNWA010000009">
    <property type="protein sequence ID" value="KAK3170134.1"/>
    <property type="molecule type" value="Genomic_DNA"/>
</dbReference>
<feature type="region of interest" description="Disordered" evidence="1">
    <location>
        <begin position="582"/>
        <end position="606"/>
    </location>
</feature>
<feature type="compositionally biased region" description="Basic and acidic residues" evidence="1">
    <location>
        <begin position="191"/>
        <end position="201"/>
    </location>
</feature>